<accession>A0ABS5PKN2</accession>
<dbReference type="Gene3D" id="3.30.1360.130">
    <property type="entry name" value="Dipeptide transport protein"/>
    <property type="match status" value="1"/>
</dbReference>
<protein>
    <submittedName>
        <fullName evidence="1">M55 family metallopeptidase</fullName>
    </submittedName>
</protein>
<gene>
    <name evidence="1" type="ORF">KHM83_03410</name>
</gene>
<dbReference type="CDD" id="cd08770">
    <property type="entry name" value="DAP_dppA_3"/>
    <property type="match status" value="1"/>
</dbReference>
<dbReference type="PIRSF" id="PIRSF015853">
    <property type="entry name" value="Pep_DppA"/>
    <property type="match status" value="1"/>
</dbReference>
<dbReference type="Pfam" id="PF04951">
    <property type="entry name" value="Peptidase_M55"/>
    <property type="match status" value="1"/>
</dbReference>
<dbReference type="Gene3D" id="3.40.50.10780">
    <property type="entry name" value="Dipeptide transport protein"/>
    <property type="match status" value="1"/>
</dbReference>
<dbReference type="InterPro" id="IPR036177">
    <property type="entry name" value="Peptidase_M55_sf"/>
</dbReference>
<dbReference type="InterPro" id="IPR027476">
    <property type="entry name" value="DppA_N"/>
</dbReference>
<keyword evidence="2" id="KW-1185">Reference proteome</keyword>
<dbReference type="InterPro" id="IPR007035">
    <property type="entry name" value="Peptidase_M55"/>
</dbReference>
<name>A0ABS5PKN2_9FIRM</name>
<evidence type="ECO:0000313" key="1">
    <source>
        <dbReference type="EMBL" id="MBS7525720.1"/>
    </source>
</evidence>
<evidence type="ECO:0000313" key="2">
    <source>
        <dbReference type="Proteomes" id="UP000746471"/>
    </source>
</evidence>
<sequence>MKIYISADMEGVAGVVSWPEVELGSNSYTEAQRQMTREVAAICEAVQAAGATEVLVKDAHDSGRNLIISELPHDVDIHRAWSKHPYVMMMGLDRTFDACILTGYHDATYGNGNPLAHTMNASKYQWIKLNGVLMSEMMMNAYIAAYEGVPVIAVTGDAAICSRASQLMPNVKAIAVKQGEGGGCTTMHPDRAVEVIQAEVKEAMQLLKEDPEQFKLNLPECFVLEVCFTSHVDAYRAGYYTGVESIDAHAVKFKTEDFFELLKMFFFAC</sequence>
<dbReference type="RefSeq" id="WP_213235504.1">
    <property type="nucleotide sequence ID" value="NZ_JAHBCL010000004.1"/>
</dbReference>
<reference evidence="1 2" key="1">
    <citation type="submission" date="2021-05" db="EMBL/GenBank/DDBJ databases">
        <title>Fusibacter ferrireducens sp. nov., an anaerobic, sulfur- and Fe-reducing bacterium isolated from the mangrove sediment.</title>
        <authorList>
            <person name="Qiu D."/>
        </authorList>
    </citation>
    <scope>NUCLEOTIDE SEQUENCE [LARGE SCALE GENOMIC DNA]</scope>
    <source>
        <strain evidence="1 2">DSM 12116</strain>
    </source>
</reference>
<organism evidence="1 2">
    <name type="scientific">Fusibacter paucivorans</name>
    <dbReference type="NCBI Taxonomy" id="76009"/>
    <lineage>
        <taxon>Bacteria</taxon>
        <taxon>Bacillati</taxon>
        <taxon>Bacillota</taxon>
        <taxon>Clostridia</taxon>
        <taxon>Eubacteriales</taxon>
        <taxon>Eubacteriales Family XII. Incertae Sedis</taxon>
        <taxon>Fusibacter</taxon>
    </lineage>
</organism>
<dbReference type="SUPFAM" id="SSF63992">
    <property type="entry name" value="Dipeptide transport protein"/>
    <property type="match status" value="1"/>
</dbReference>
<dbReference type="Proteomes" id="UP000746471">
    <property type="component" value="Unassembled WGS sequence"/>
</dbReference>
<proteinExistence type="predicted"/>
<dbReference type="EMBL" id="JAHBCL010000004">
    <property type="protein sequence ID" value="MBS7525720.1"/>
    <property type="molecule type" value="Genomic_DNA"/>
</dbReference>
<comment type="caution">
    <text evidence="1">The sequence shown here is derived from an EMBL/GenBank/DDBJ whole genome shotgun (WGS) entry which is preliminary data.</text>
</comment>